<organism evidence="1 2">
    <name type="scientific">Metallosphaera tengchongensis</name>
    <dbReference type="NCBI Taxonomy" id="1532350"/>
    <lineage>
        <taxon>Archaea</taxon>
        <taxon>Thermoproteota</taxon>
        <taxon>Thermoprotei</taxon>
        <taxon>Sulfolobales</taxon>
        <taxon>Sulfolobaceae</taxon>
        <taxon>Metallosphaera</taxon>
    </lineage>
</organism>
<proteinExistence type="predicted"/>
<protein>
    <submittedName>
        <fullName evidence="1">Uncharacterized protein</fullName>
    </submittedName>
</protein>
<dbReference type="EMBL" id="CP049074">
    <property type="protein sequence ID" value="QKQ98984.1"/>
    <property type="molecule type" value="Genomic_DNA"/>
</dbReference>
<name>A0A6N0NS21_9CREN</name>
<evidence type="ECO:0000313" key="2">
    <source>
        <dbReference type="Proteomes" id="UP000509301"/>
    </source>
</evidence>
<evidence type="ECO:0000313" key="1">
    <source>
        <dbReference type="EMBL" id="QKQ98984.1"/>
    </source>
</evidence>
<sequence length="57" mass="6297">MTFSIGTDDDVVFTYLLPALEGSPKSAHGFMVYAVKILLYFGVPYKVVVAEVFYVST</sequence>
<dbReference type="Proteomes" id="UP000509301">
    <property type="component" value="Chromosome"/>
</dbReference>
<keyword evidence="2" id="KW-1185">Reference proteome</keyword>
<gene>
    <name evidence="1" type="ORF">GWK48_00140</name>
</gene>
<dbReference type="KEGG" id="mten:GWK48_00140"/>
<reference evidence="1 2" key="1">
    <citation type="submission" date="2020-02" db="EMBL/GenBank/DDBJ databases">
        <title>Comparative genome analysis reveals the metabolism and evolution of the thermophilic archaeal genus Metallosphaera.</title>
        <authorList>
            <person name="Jiang C."/>
        </authorList>
    </citation>
    <scope>NUCLEOTIDE SEQUENCE [LARGE SCALE GENOMIC DNA]</scope>
    <source>
        <strain evidence="1 2">Ric-A</strain>
    </source>
</reference>
<accession>A0A6N0NS21</accession>
<dbReference type="AlphaFoldDB" id="A0A6N0NS21"/>